<feature type="transmembrane region" description="Helical" evidence="1">
    <location>
        <begin position="97"/>
        <end position="115"/>
    </location>
</feature>
<dbReference type="EMBL" id="MGHA01000039">
    <property type="protein sequence ID" value="OGM58899.1"/>
    <property type="molecule type" value="Genomic_DNA"/>
</dbReference>
<name>A0A1F8B5A6_9BACT</name>
<feature type="transmembrane region" description="Helical" evidence="1">
    <location>
        <begin position="371"/>
        <end position="388"/>
    </location>
</feature>
<feature type="transmembrane region" description="Helical" evidence="1">
    <location>
        <begin position="149"/>
        <end position="165"/>
    </location>
</feature>
<dbReference type="Proteomes" id="UP000177501">
    <property type="component" value="Unassembled WGS sequence"/>
</dbReference>
<keyword evidence="1" id="KW-0472">Membrane</keyword>
<evidence type="ECO:0000256" key="1">
    <source>
        <dbReference type="SAM" id="Phobius"/>
    </source>
</evidence>
<reference evidence="2 3" key="1">
    <citation type="journal article" date="2016" name="Nat. Commun.">
        <title>Thousands of microbial genomes shed light on interconnected biogeochemical processes in an aquifer system.</title>
        <authorList>
            <person name="Anantharaman K."/>
            <person name="Brown C.T."/>
            <person name="Hug L.A."/>
            <person name="Sharon I."/>
            <person name="Castelle C.J."/>
            <person name="Probst A.J."/>
            <person name="Thomas B.C."/>
            <person name="Singh A."/>
            <person name="Wilkins M.J."/>
            <person name="Karaoz U."/>
            <person name="Brodie E.L."/>
            <person name="Williams K.H."/>
            <person name="Hubbard S.S."/>
            <person name="Banfield J.F."/>
        </authorList>
    </citation>
    <scope>NUCLEOTIDE SEQUENCE [LARGE SCALE GENOMIC DNA]</scope>
</reference>
<evidence type="ECO:0000313" key="3">
    <source>
        <dbReference type="Proteomes" id="UP000177501"/>
    </source>
</evidence>
<sequence length="570" mass="66108">MRKFLIISIIFFFFTFLFTFPSLFNLSDKIIGDGGDSYQFLGFQYIAKLQVSQGKFPFGWTDYWRYPVGFDFSIGYDSTLFLLTGILFYLFIESPVIVYNLSILTMLFLNALLSYPLFKKVSGRDDLGILGSVIYGFSFYTIAKLGGHPNLILSSCFPFFIYGLINLKDRSGDKKSFFIFTLSVILVFFASLQYLLILISALLLVFPILLLFYKDSVFQYLSIFWKRKKYTIFSLLTSVCIFLFFNSGRIEQSISKSLIFHEKDYMIQMSPSIMNFLLPNDYLPLVITSGIFPKVDEIGIDRAVFLGYLEIFIFLCFILSRTSQKFRIFIFLNLFVFFSLSLGCKTSYQSIYAYCYVYDLSLFKGIAEPGRFYTIIYIFLTIGILTVLKRLRGFKRRLTIPTLMLFIVLERIPIDFYLSPTMENEIYIGSVKSLNSDAVLDLPLIDQWAGTRQKSKYDLYSVYYGKPIVNGYIQWAGNTPNTETFLEKFPCFRCGTYDSDNSTKTDRMLARILKTNNIKTIVLHKDLAHMDNGETYCDQALKNINFFLNDKNLLIDKVYEDNNKAVFQLL</sequence>
<dbReference type="AlphaFoldDB" id="A0A1F8B5A6"/>
<keyword evidence="1" id="KW-1133">Transmembrane helix</keyword>
<feature type="transmembrane region" description="Helical" evidence="1">
    <location>
        <begin position="331"/>
        <end position="351"/>
    </location>
</feature>
<accession>A0A1F8B5A6</accession>
<evidence type="ECO:0000313" key="2">
    <source>
        <dbReference type="EMBL" id="OGM58899.1"/>
    </source>
</evidence>
<protein>
    <recommendedName>
        <fullName evidence="4">Glycosyltransferase RgtA/B/C/D-like domain-containing protein</fullName>
    </recommendedName>
</protein>
<feature type="transmembrane region" description="Helical" evidence="1">
    <location>
        <begin position="273"/>
        <end position="292"/>
    </location>
</feature>
<evidence type="ECO:0008006" key="4">
    <source>
        <dbReference type="Google" id="ProtNLM"/>
    </source>
</evidence>
<keyword evidence="1" id="KW-0812">Transmembrane</keyword>
<feature type="transmembrane region" description="Helical" evidence="1">
    <location>
        <begin position="230"/>
        <end position="248"/>
    </location>
</feature>
<organism evidence="2 3">
    <name type="scientific">Candidatus Woesebacteria bacterium RIFCSPLOWO2_01_FULL_37_19</name>
    <dbReference type="NCBI Taxonomy" id="1802514"/>
    <lineage>
        <taxon>Bacteria</taxon>
        <taxon>Candidatus Woeseibacteriota</taxon>
    </lineage>
</organism>
<gene>
    <name evidence="2" type="ORF">A2955_00710</name>
</gene>
<dbReference type="STRING" id="1802514.A2955_00710"/>
<feature type="transmembrane region" description="Helical" evidence="1">
    <location>
        <begin position="177"/>
        <end position="210"/>
    </location>
</feature>
<comment type="caution">
    <text evidence="2">The sequence shown here is derived from an EMBL/GenBank/DDBJ whole genome shotgun (WGS) entry which is preliminary data.</text>
</comment>
<feature type="transmembrane region" description="Helical" evidence="1">
    <location>
        <begin position="298"/>
        <end position="319"/>
    </location>
</feature>
<feature type="transmembrane region" description="Helical" evidence="1">
    <location>
        <begin position="6"/>
        <end position="24"/>
    </location>
</feature>
<proteinExistence type="predicted"/>
<feature type="transmembrane region" description="Helical" evidence="1">
    <location>
        <begin position="74"/>
        <end position="91"/>
    </location>
</feature>